<dbReference type="Proteomes" id="UP000217696">
    <property type="component" value="Chromosome"/>
</dbReference>
<keyword evidence="2" id="KW-1185">Reference proteome</keyword>
<evidence type="ECO:0000313" key="1">
    <source>
        <dbReference type="EMBL" id="BAU28160.1"/>
    </source>
</evidence>
<dbReference type="PANTHER" id="PTHR34491:SF156">
    <property type="entry name" value="KINESIN MOTOR DOMAIN-CONTAINING PROTEIN"/>
    <property type="match status" value="1"/>
</dbReference>
<dbReference type="PANTHER" id="PTHR34491">
    <property type="entry name" value="A-TYPE INCLUSION PROTEIN, PUTATIVE-RELATED"/>
    <property type="match status" value="1"/>
</dbReference>
<organism evidence="1 2">
    <name type="scientific">Aneurinibacillus soli</name>
    <dbReference type="NCBI Taxonomy" id="1500254"/>
    <lineage>
        <taxon>Bacteria</taxon>
        <taxon>Bacillati</taxon>
        <taxon>Bacillota</taxon>
        <taxon>Bacilli</taxon>
        <taxon>Bacillales</taxon>
        <taxon>Paenibacillaceae</taxon>
        <taxon>Aneurinibacillus group</taxon>
        <taxon>Aneurinibacillus</taxon>
    </lineage>
</organism>
<reference evidence="1 2" key="1">
    <citation type="submission" date="2015-12" db="EMBL/GenBank/DDBJ databases">
        <title>Genome sequence of Aneurinibacillus soli.</title>
        <authorList>
            <person name="Lee J.S."/>
            <person name="Lee K.C."/>
            <person name="Kim K.K."/>
            <person name="Lee B.W."/>
        </authorList>
    </citation>
    <scope>NUCLEOTIDE SEQUENCE [LARGE SCALE GENOMIC DNA]</scope>
    <source>
        <strain evidence="1 2">CB4</strain>
    </source>
</reference>
<protein>
    <submittedName>
        <fullName evidence="1">Uncharacterized protein</fullName>
    </submittedName>
</protein>
<dbReference type="OrthoDB" id="2488441at2"/>
<accession>A0A0U5B1K3</accession>
<gene>
    <name evidence="1" type="ORF">CB4_02334</name>
</gene>
<dbReference type="KEGG" id="asoc:CB4_02334"/>
<dbReference type="EMBL" id="AP017312">
    <property type="protein sequence ID" value="BAU28160.1"/>
    <property type="molecule type" value="Genomic_DNA"/>
</dbReference>
<name>A0A0U5B1K3_9BACL</name>
<evidence type="ECO:0000313" key="2">
    <source>
        <dbReference type="Proteomes" id="UP000217696"/>
    </source>
</evidence>
<sequence length="2902" mass="324747">MSEEKHTLATEIELLFGNAVSETERLANAMALLNTSVTASEGKLNLSQLVSDVSKLKEALSGEGKFIAELDGGNIKKRVESFLNNAINNMQIELKHETRGRKANQIDVSQETGKLAEQAHKQMMAEVKKAIEEGIVPESFRVKGAAGKVNVDVLKLNNIDEMIKLTAQAGYEGAVDTLNRIKNRVTQSQMEQEGFKFTIPSNAVNAIKNTIQDKIIAAMENANVNGNFKPVASFNLQSLDLIQKRMRTALEESINKNLEFEFINGKTKEKVPFKFTFTTELMHRVTEMAQRELANVLVQPGSVKLPEGFTGADLKINVSGLEETLNKIKAWLAAVNRHLLTTDTEVNTLVSSGAGMESFQQQVTAVSEKIKRITGMLGQVHVSDDTAGLTAFIKEVDALQGSLVHFLNVYKKIPATMRSSFDEQLSVVLKEYESTVSQLKSQVSLKGLSEGVATLQKKMQDSIEQTFAQLMKEAPPTIDAEKLLAVYKAWSGSLTEHLGQLSAEELKRVTVALVSESEGIQGQVTRSLQKLLHVAMPTQVEGEGITLPYHDVQERVKTNVQAFVRQLVSEFEITRPPKEGEGLGVSIEMPKQAIERVQTMLKSMVEEQLREIAAQTGKQKPSLSGEEAKQMDALLYAESKQFLNLVVDQARSIAKSFTDGISKDGFATFTQEERGKVRDELLKGIGHIVSELSTTIQVLLKSFSVPTDLQVVTGGKTAGMLQQIMENIDREIIRHMDQIQSVVEGGTGAKTTSRLHRLKTELSALEHGSIPKAEIERLKKEDDAYRFFTALSQAGVARPKQGDDQYGKFYVSKDPLTGEKVQPEIPKWVRSLFAPSDTGVSFSHAARSLSENYPNLGIHSEDALMERLKVLANRYKGFRDIEENIRRQMMTEADQAVADHIRADIARLERKERLLRAARNYTPKGRSYRIKDESWEPLANSFSRESQMYGGNIPRFSQEEVQTIVEQKREGNAPVRELREKLTTTQTALAKEIEDKIINNADSSMRDLALAIREIQLPPMEFTIVGRIRSWMQQIQDETMHVLERMVDSSLRPVLEHGVPFPAHNTGQPFIHAGQPYPPGFNPFGGPVPPSLVPINVPHADGGMVRTDFDQMHALERQALINAERIQNRFNDLMQKGTFTQENFASLTNFLNAYQSEVRAAAGRYRNVLTQLGTDGITGTEDQTVARLLAEARTRLREEANLAKQRLDHYIENSFKPANQSDALTKRLLQQELKNIGYLDAADLNMQKMQTKFHGKLDVSQMQLLNDELLRYQKRAEQLGSMRLLNEEDILASKREIQHLNQLLASISARYSQLAKQATEVAKQQRAEEKRGELIGQHNLLRGRTPFQFNQIENVLKSLPSLNQHEVVLKRISDSTNTWSATVADANGNVRTLTGTIDRATGEIFKHAESLAAAKKAQQELIKQSEHDIFATGNQGRRRSMDGYMSPSTAFVNEEYHPIAPGGDMKSFIGSITNTIRYILSGYLINLPMALMQGATDTFKDMELEVMRAKQNFYVKDSSSDKSMLNAAVFRLAELNEAAKLKNADPEIKKKYSDDRYNDNAEYKKMLEEEKQRTVSMTSDEAVRKIKKISYIYATEIEDTSKIFAVASRRIQDPNEAMAMTRAVSKVTMFDETKNVEQLSQGFEAILSQWGVNGYGLEKIADMMIMATKTSQATITDLIQTQQRAGAIFRNGLPNMDKETALATSIAFSSIFNQATAQSGNLGGTFYKNMVERPYTADMAAMLARYSEQPIFKNAGIDLNPYTVDANGTRHRKDFTEVFFNLMDAKKVTDDAGMSKILVPVIQRWYLGQANAIEAFIADVEHSTEAMNKSMEKFDEVEGKPHKKEEKKTQEELRSELENRLKNASPEIRDKMLANFAGDKVNDIMKMTRENVEMKLKQLDEIEGKPHKKIEGKSINAFNEFRDRIKNVSPETIAKLEAMNMDTLSFQERRLKVSWEIASTNVLEQFRGDFTGLITRLNILLKALGNHSVLVSGLIGAITKVGLTFGAYAMVNKVREKVDNINKNILAEKMDMNRAALNEEGRYLNTRRLLIDDRLAEGKVKRDGQNKLRGEIEGRRIEAQAELLYAEDNLKILRDRHRKLVANPLSTPEERAASGTEVQQAAKEVSRKRREVRKEEKAIIRIDSSVSKEEKALGDEMALVSAQAHHLNERMKVLDIATTELGIDSSKLKNEMNQISTSFENGSVDAAKFEKALKKIHQEAGLTGKEFEKLDKELKRLYADYTKTGSTMTHQQFQQGVSNIQRQHMTGSAGLHGGGPNGLPAEEQTGGGLANMVMDTALLAGGASMFKQGRSALGNIASYIGSKAAPLAKLGGRLFFAYEALDYGLKFLDNLSVAALAPSDKASVTAQKLDEIAKGYQAMQTEWYDLSRIGPQMELGKNRMVQGITHWLTGEGPSWDDYSKMAKLRADNPNMSKEEFYRLAKKELGIDELKGKAQLKLTEEDNKQTEALQKLEITRWREVRETGKFSNLYDETQVAQALEMPNKELTHGMFQAQLQYEKGKSDLSIKGFREDSAEMMKLNDEFFTKQRELLQINIKVIEDMLKQMKAKGDDNNPTFWAAENELAQKKIQDEQISAQQEQQKRQGAVSNIEYHFDIAQRITQADTSIARDRLIMDGVREDSLAGRLLNKEGLKKANSDLAKAIKELQEQASSGKFSGDELSDLQAKIKERQAEQSRNDVSSHQIDKSAVSDIDFRLGRAKKEAQLQAQMKHDNLMIAGAKADSISVRLADVEGLKMQNVQLSSALAELQKQLNSGNFKGDDLKDIQLRMLEIQAEQKDNLVKIREKLTNSLSTYNLPSGIQGMTYQEAMQRKNDYRSYAITDGNTIVNVNVPVQGHFGDENVAKQRGQATARQVAQEVANTLSRQVKSFGAGVGYFSPFSGGRA</sequence>
<proteinExistence type="predicted"/>
<dbReference type="RefSeq" id="WP_096465936.1">
    <property type="nucleotide sequence ID" value="NZ_AP017312.1"/>
</dbReference>